<evidence type="ECO:0000259" key="4">
    <source>
        <dbReference type="Pfam" id="PF07202"/>
    </source>
</evidence>
<feature type="domain" description="Centromere protein J C-terminal" evidence="4">
    <location>
        <begin position="280"/>
        <end position="313"/>
    </location>
</feature>
<accession>A0A4Y2UU73</accession>
<organism evidence="5 6">
    <name type="scientific">Araneus ventricosus</name>
    <name type="common">Orbweaver spider</name>
    <name type="synonym">Epeira ventricosa</name>
    <dbReference type="NCBI Taxonomy" id="182803"/>
    <lineage>
        <taxon>Eukaryota</taxon>
        <taxon>Metazoa</taxon>
        <taxon>Ecdysozoa</taxon>
        <taxon>Arthropoda</taxon>
        <taxon>Chelicerata</taxon>
        <taxon>Arachnida</taxon>
        <taxon>Araneae</taxon>
        <taxon>Araneomorphae</taxon>
        <taxon>Entelegynae</taxon>
        <taxon>Araneoidea</taxon>
        <taxon>Araneidae</taxon>
        <taxon>Araneus</taxon>
    </lineage>
</organism>
<dbReference type="Gene3D" id="2.60.450.20">
    <property type="match status" value="1"/>
</dbReference>
<protein>
    <submittedName>
        <fullName evidence="5">Centromere protein J</fullName>
    </submittedName>
</protein>
<dbReference type="InterPro" id="IPR047002">
    <property type="entry name" value="Tcp10_C_sf"/>
</dbReference>
<feature type="coiled-coil region" evidence="2">
    <location>
        <begin position="1"/>
        <end position="46"/>
    </location>
</feature>
<feature type="non-terminal residue" evidence="5">
    <location>
        <position position="1"/>
    </location>
</feature>
<keyword evidence="2" id="KW-0175">Coiled coil</keyword>
<dbReference type="Pfam" id="PF07202">
    <property type="entry name" value="Tcp10_C"/>
    <property type="match status" value="2"/>
</dbReference>
<dbReference type="InterPro" id="IPR026581">
    <property type="entry name" value="TCP10L/CENPJ"/>
</dbReference>
<evidence type="ECO:0000256" key="1">
    <source>
        <dbReference type="ARBA" id="ARBA00005627"/>
    </source>
</evidence>
<dbReference type="AlphaFoldDB" id="A0A4Y2UU73"/>
<feature type="compositionally biased region" description="Low complexity" evidence="3">
    <location>
        <begin position="83"/>
        <end position="95"/>
    </location>
</feature>
<evidence type="ECO:0000313" key="5">
    <source>
        <dbReference type="EMBL" id="GBO16428.1"/>
    </source>
</evidence>
<dbReference type="GO" id="GO:0060271">
    <property type="term" value="P:cilium assembly"/>
    <property type="evidence" value="ECO:0007669"/>
    <property type="project" value="TreeGrafter"/>
</dbReference>
<dbReference type="GO" id="GO:0005814">
    <property type="term" value="C:centriole"/>
    <property type="evidence" value="ECO:0007669"/>
    <property type="project" value="TreeGrafter"/>
</dbReference>
<dbReference type="GO" id="GO:0005813">
    <property type="term" value="C:centrosome"/>
    <property type="evidence" value="ECO:0007669"/>
    <property type="project" value="TreeGrafter"/>
</dbReference>
<dbReference type="GO" id="GO:0015631">
    <property type="term" value="F:tubulin binding"/>
    <property type="evidence" value="ECO:0007669"/>
    <property type="project" value="TreeGrafter"/>
</dbReference>
<proteinExistence type="inferred from homology"/>
<dbReference type="OrthoDB" id="10252174at2759"/>
<reference evidence="5 6" key="1">
    <citation type="journal article" date="2019" name="Sci. Rep.">
        <title>Orb-weaving spider Araneus ventricosus genome elucidates the spidroin gene catalogue.</title>
        <authorList>
            <person name="Kono N."/>
            <person name="Nakamura H."/>
            <person name="Ohtoshi R."/>
            <person name="Moran D.A.P."/>
            <person name="Shinohara A."/>
            <person name="Yoshida Y."/>
            <person name="Fujiwara M."/>
            <person name="Mori M."/>
            <person name="Tomita M."/>
            <person name="Arakawa K."/>
        </authorList>
    </citation>
    <scope>NUCLEOTIDE SEQUENCE [LARGE SCALE GENOMIC DNA]</scope>
</reference>
<evidence type="ECO:0000313" key="6">
    <source>
        <dbReference type="Proteomes" id="UP000499080"/>
    </source>
</evidence>
<feature type="compositionally biased region" description="Basic and acidic residues" evidence="3">
    <location>
        <begin position="63"/>
        <end position="77"/>
    </location>
</feature>
<sequence>VEKLQEELKRQRIRFTNENKRLKNQLIAAEQERDCLKLENITLEEQCQDLLATLKSRHIKKKPEVGKKLAAKKKETPTSKNHLSNNESLTSSETTTKIHDSEIHDKDNSNSSKPRVRFNLVPQIDSGQVELHQSNLQTDNEDDADIISNIACGTSEVISETPAINKSNKEELPYEEIKHDNQIVRIYFSGEKEIIRPSGIIKHISADGKTVTYRYPNGDIKEVYPDNSVICKFITGVIEKRFPGGIEVTEHPNGQIEKRSPGLEEVKFPDGTTQTRYIFPDGSEKIEYNDGTKVTVERDGTEIAQFKNGVKEIRAAKYKRKEYPDGSVKIIYEDGSQETRYSNGRVKKKDKDGRILLDTKLLQNEFNISFQGSKCS</sequence>
<evidence type="ECO:0000256" key="3">
    <source>
        <dbReference type="SAM" id="MobiDB-lite"/>
    </source>
</evidence>
<dbReference type="PANTHER" id="PTHR10331">
    <property type="entry name" value="T COMPLEX PROTEIN 10"/>
    <property type="match status" value="1"/>
</dbReference>
<comment type="similarity">
    <text evidence="1">Belongs to the TCP10 family.</text>
</comment>
<dbReference type="EMBL" id="BGPR01040321">
    <property type="protein sequence ID" value="GBO16428.1"/>
    <property type="molecule type" value="Genomic_DNA"/>
</dbReference>
<keyword evidence="6" id="KW-1185">Reference proteome</keyword>
<dbReference type="GO" id="GO:0061511">
    <property type="term" value="P:centriole elongation"/>
    <property type="evidence" value="ECO:0007669"/>
    <property type="project" value="TreeGrafter"/>
</dbReference>
<gene>
    <name evidence="5" type="primary">Cenpj</name>
    <name evidence="5" type="ORF">AVEN_151763_1</name>
</gene>
<name>A0A4Y2UU73_ARAVE</name>
<comment type="caution">
    <text evidence="5">The sequence shown here is derived from an EMBL/GenBank/DDBJ whole genome shotgun (WGS) entry which is preliminary data.</text>
</comment>
<dbReference type="InterPro" id="IPR009852">
    <property type="entry name" value="CENPJ_C_dom"/>
</dbReference>
<dbReference type="PANTHER" id="PTHR10331:SF6">
    <property type="entry name" value="SPINDLE ASSEMBLY ABNORMAL 4"/>
    <property type="match status" value="1"/>
</dbReference>
<feature type="compositionally biased region" description="Basic and acidic residues" evidence="3">
    <location>
        <begin position="96"/>
        <end position="108"/>
    </location>
</feature>
<feature type="region of interest" description="Disordered" evidence="3">
    <location>
        <begin position="63"/>
        <end position="114"/>
    </location>
</feature>
<evidence type="ECO:0000256" key="2">
    <source>
        <dbReference type="SAM" id="Coils"/>
    </source>
</evidence>
<dbReference type="Proteomes" id="UP000499080">
    <property type="component" value="Unassembled WGS sequence"/>
</dbReference>
<feature type="domain" description="Centromere protein J C-terminal" evidence="4">
    <location>
        <begin position="318"/>
        <end position="347"/>
    </location>
</feature>